<keyword evidence="4" id="KW-1185">Reference proteome</keyword>
<dbReference type="EMBL" id="JADOGI010000002">
    <property type="protein sequence ID" value="MBF8184462.1"/>
    <property type="molecule type" value="Genomic_DNA"/>
</dbReference>
<dbReference type="SUPFAM" id="SSF51679">
    <property type="entry name" value="Bacterial luciferase-like"/>
    <property type="match status" value="1"/>
</dbReference>
<dbReference type="Pfam" id="PF00296">
    <property type="entry name" value="Bac_luciferase"/>
    <property type="match status" value="1"/>
</dbReference>
<evidence type="ECO:0000313" key="3">
    <source>
        <dbReference type="EMBL" id="MBF8184462.1"/>
    </source>
</evidence>
<dbReference type="GO" id="GO:0016705">
    <property type="term" value="F:oxidoreductase activity, acting on paired donors, with incorporation or reduction of molecular oxygen"/>
    <property type="evidence" value="ECO:0007669"/>
    <property type="project" value="InterPro"/>
</dbReference>
<evidence type="ECO:0000256" key="1">
    <source>
        <dbReference type="ARBA" id="ARBA00023002"/>
    </source>
</evidence>
<dbReference type="Proteomes" id="UP000605361">
    <property type="component" value="Unassembled WGS sequence"/>
</dbReference>
<sequence>MRKGIVVTAQPGVEELAVQAEELGFSSFWVYDTPMLHGDPFVALSLCAKVTSRIKLGIGVTSPALRSAPAAASAFASLNALAPGRIICGIGTGNTARRTLGMPPTTMAELETFTAALQDLCAGRVAEYREGDRVRDVRFLHAGQHVNTADPIEFLVAATGLKAAAVAGRRHTGIISFGILDPAAWHARDHARQQAGGAPGDADSYVMTSLHVLDEGEDPYGDAARDATGHIVMSFLTFAADTPAFAEGLGAEERDAVQSLLDRRGTTIAAPDRHIALYPNYLGRISPAERDLSLPSLIDILALVGTRDNLLARIADLERAGVNEIVIQPVIDPSTEMAEFAKLEASSLKASRKKING</sequence>
<dbReference type="Gene3D" id="3.20.20.30">
    <property type="entry name" value="Luciferase-like domain"/>
    <property type="match status" value="1"/>
</dbReference>
<accession>A0A931EWH3</accession>
<feature type="domain" description="Luciferase-like" evidence="2">
    <location>
        <begin position="13"/>
        <end position="323"/>
    </location>
</feature>
<dbReference type="PANTHER" id="PTHR43244:SF1">
    <property type="entry name" value="5,10-METHYLENETETRAHYDROMETHANOPTERIN REDUCTASE"/>
    <property type="match status" value="1"/>
</dbReference>
<dbReference type="RefSeq" id="WP_195893433.1">
    <property type="nucleotide sequence ID" value="NZ_JADOGI010000002.1"/>
</dbReference>
<name>A0A931EWH3_9ACTN</name>
<dbReference type="InterPro" id="IPR050564">
    <property type="entry name" value="F420-G6PD/mer"/>
</dbReference>
<protein>
    <submittedName>
        <fullName evidence="3">LLM class flavin-dependent oxidoreductase</fullName>
    </submittedName>
</protein>
<dbReference type="InterPro" id="IPR011251">
    <property type="entry name" value="Luciferase-like_dom"/>
</dbReference>
<dbReference type="AlphaFoldDB" id="A0A931EWH3"/>
<evidence type="ECO:0000259" key="2">
    <source>
        <dbReference type="Pfam" id="PF00296"/>
    </source>
</evidence>
<gene>
    <name evidence="3" type="ORF">ITP53_01605</name>
</gene>
<dbReference type="PANTHER" id="PTHR43244">
    <property type="match status" value="1"/>
</dbReference>
<proteinExistence type="predicted"/>
<reference evidence="3" key="1">
    <citation type="submission" date="2020-11" db="EMBL/GenBank/DDBJ databases">
        <title>Whole-genome analyses of Nonomuraea sp. K274.</title>
        <authorList>
            <person name="Veyisoglu A."/>
        </authorList>
    </citation>
    <scope>NUCLEOTIDE SEQUENCE</scope>
    <source>
        <strain evidence="3">K274</strain>
    </source>
</reference>
<organism evidence="3 4">
    <name type="scientific">Nonomuraea cypriaca</name>
    <dbReference type="NCBI Taxonomy" id="1187855"/>
    <lineage>
        <taxon>Bacteria</taxon>
        <taxon>Bacillati</taxon>
        <taxon>Actinomycetota</taxon>
        <taxon>Actinomycetes</taxon>
        <taxon>Streptosporangiales</taxon>
        <taxon>Streptosporangiaceae</taxon>
        <taxon>Nonomuraea</taxon>
    </lineage>
</organism>
<keyword evidence="1" id="KW-0560">Oxidoreductase</keyword>
<dbReference type="InterPro" id="IPR036661">
    <property type="entry name" value="Luciferase-like_sf"/>
</dbReference>
<comment type="caution">
    <text evidence="3">The sequence shown here is derived from an EMBL/GenBank/DDBJ whole genome shotgun (WGS) entry which is preliminary data.</text>
</comment>
<evidence type="ECO:0000313" key="4">
    <source>
        <dbReference type="Proteomes" id="UP000605361"/>
    </source>
</evidence>